<dbReference type="AlphaFoldDB" id="A0A8H3G032"/>
<name>A0A8H3G032_9LECA</name>
<gene>
    <name evidence="2" type="ORF">ALECFALPRED_005754</name>
</gene>
<feature type="region of interest" description="Disordered" evidence="1">
    <location>
        <begin position="1"/>
        <end position="22"/>
    </location>
</feature>
<evidence type="ECO:0000313" key="3">
    <source>
        <dbReference type="Proteomes" id="UP000664203"/>
    </source>
</evidence>
<accession>A0A8H3G032</accession>
<dbReference type="Proteomes" id="UP000664203">
    <property type="component" value="Unassembled WGS sequence"/>
</dbReference>
<dbReference type="EMBL" id="CAJPDR010000361">
    <property type="protein sequence ID" value="CAF9933796.1"/>
    <property type="molecule type" value="Genomic_DNA"/>
</dbReference>
<dbReference type="OrthoDB" id="5362945at2759"/>
<proteinExistence type="predicted"/>
<evidence type="ECO:0000313" key="2">
    <source>
        <dbReference type="EMBL" id="CAF9933796.1"/>
    </source>
</evidence>
<protein>
    <submittedName>
        <fullName evidence="2">Uncharacterized protein</fullName>
    </submittedName>
</protein>
<organism evidence="2 3">
    <name type="scientific">Alectoria fallacina</name>
    <dbReference type="NCBI Taxonomy" id="1903189"/>
    <lineage>
        <taxon>Eukaryota</taxon>
        <taxon>Fungi</taxon>
        <taxon>Dikarya</taxon>
        <taxon>Ascomycota</taxon>
        <taxon>Pezizomycotina</taxon>
        <taxon>Lecanoromycetes</taxon>
        <taxon>OSLEUM clade</taxon>
        <taxon>Lecanoromycetidae</taxon>
        <taxon>Lecanorales</taxon>
        <taxon>Lecanorineae</taxon>
        <taxon>Parmeliaceae</taxon>
        <taxon>Alectoria</taxon>
    </lineage>
</organism>
<feature type="compositionally biased region" description="Polar residues" evidence="1">
    <location>
        <begin position="78"/>
        <end position="94"/>
    </location>
</feature>
<reference evidence="2" key="1">
    <citation type="submission" date="2021-03" db="EMBL/GenBank/DDBJ databases">
        <authorList>
            <person name="Tagirdzhanova G."/>
        </authorList>
    </citation>
    <scope>NUCLEOTIDE SEQUENCE</scope>
</reference>
<evidence type="ECO:0000256" key="1">
    <source>
        <dbReference type="SAM" id="MobiDB-lite"/>
    </source>
</evidence>
<sequence length="367" mass="40624">MNVPGASASDPTQRETKRVNISTTLGTLNPIHYEAMNTPKLPVPAGTHGGPNLTMRDIVKWKQEEAFSLGEIGFHTNFPNPSDLFQPSEISTDPSGEAQPPTDVENDAAMTAAMQGLHRQIAGLQQRKQVMDANQALVAQTELDVTKKLRAAGVPEERLGPETTLREKVVDLVRLKKPEPEPNFVSVYVEPSTIKGQSQPLEINLPLEASIMEIYALLDEVVVTMLSLKGYTYVRGGVWKYQLVDQSRAQLLLDKALLLETDFDYKMMVQKISSHGDQNAPVAVLTQEGSTLRQIGTEEAGPEGAKASSKSMSDEHEVLEEIDDLPEILDEDGKPFFEPLDMDRMTRKYADIGEDLTEENGIHGFWR</sequence>
<feature type="region of interest" description="Disordered" evidence="1">
    <location>
        <begin position="78"/>
        <end position="102"/>
    </location>
</feature>
<feature type="region of interest" description="Disordered" evidence="1">
    <location>
        <begin position="297"/>
        <end position="317"/>
    </location>
</feature>
<comment type="caution">
    <text evidence="2">The sequence shown here is derived from an EMBL/GenBank/DDBJ whole genome shotgun (WGS) entry which is preliminary data.</text>
</comment>
<keyword evidence="3" id="KW-1185">Reference proteome</keyword>